<gene>
    <name evidence="1" type="ORF">CROQUDRAFT_38023</name>
</gene>
<evidence type="ECO:0000313" key="1">
    <source>
        <dbReference type="EMBL" id="KAG0150515.1"/>
    </source>
</evidence>
<keyword evidence="2" id="KW-1185">Reference proteome</keyword>
<sequence>RKHRTTRAAVSDDASILKALAEDFCTKANSKHCQQKLLGQGCPSNFCWR</sequence>
<comment type="caution">
    <text evidence="1">The sequence shown here is derived from an EMBL/GenBank/DDBJ whole genome shotgun (WGS) entry which is preliminary data.</text>
</comment>
<dbReference type="EMBL" id="MU167218">
    <property type="protein sequence ID" value="KAG0150515.1"/>
    <property type="molecule type" value="Genomic_DNA"/>
</dbReference>
<feature type="non-terminal residue" evidence="1">
    <location>
        <position position="1"/>
    </location>
</feature>
<dbReference type="Proteomes" id="UP000886653">
    <property type="component" value="Unassembled WGS sequence"/>
</dbReference>
<reference evidence="1" key="1">
    <citation type="submission" date="2013-11" db="EMBL/GenBank/DDBJ databases">
        <title>Genome sequence of the fusiform rust pathogen reveals effectors for host alternation and coevolution with pine.</title>
        <authorList>
            <consortium name="DOE Joint Genome Institute"/>
            <person name="Smith K."/>
            <person name="Pendleton A."/>
            <person name="Kubisiak T."/>
            <person name="Anderson C."/>
            <person name="Salamov A."/>
            <person name="Aerts A."/>
            <person name="Riley R."/>
            <person name="Clum A."/>
            <person name="Lindquist E."/>
            <person name="Ence D."/>
            <person name="Campbell M."/>
            <person name="Kronenberg Z."/>
            <person name="Feau N."/>
            <person name="Dhillon B."/>
            <person name="Hamelin R."/>
            <person name="Burleigh J."/>
            <person name="Smith J."/>
            <person name="Yandell M."/>
            <person name="Nelson C."/>
            <person name="Grigoriev I."/>
            <person name="Davis J."/>
        </authorList>
    </citation>
    <scope>NUCLEOTIDE SEQUENCE</scope>
    <source>
        <strain evidence="1">G11</strain>
    </source>
</reference>
<organism evidence="1 2">
    <name type="scientific">Cronartium quercuum f. sp. fusiforme G11</name>
    <dbReference type="NCBI Taxonomy" id="708437"/>
    <lineage>
        <taxon>Eukaryota</taxon>
        <taxon>Fungi</taxon>
        <taxon>Dikarya</taxon>
        <taxon>Basidiomycota</taxon>
        <taxon>Pucciniomycotina</taxon>
        <taxon>Pucciniomycetes</taxon>
        <taxon>Pucciniales</taxon>
        <taxon>Coleosporiaceae</taxon>
        <taxon>Cronartium</taxon>
    </lineage>
</organism>
<protein>
    <submittedName>
        <fullName evidence="1">Uncharacterized protein</fullName>
    </submittedName>
</protein>
<accession>A0A9P6NW43</accession>
<proteinExistence type="predicted"/>
<dbReference type="AlphaFoldDB" id="A0A9P6NW43"/>
<name>A0A9P6NW43_9BASI</name>
<evidence type="ECO:0000313" key="2">
    <source>
        <dbReference type="Proteomes" id="UP000886653"/>
    </source>
</evidence>